<name>A0A073HZR6_9SPIT</name>
<dbReference type="EMBL" id="ARYC01004946">
    <property type="protein sequence ID" value="KEJ82750.1"/>
    <property type="molecule type" value="Genomic_DNA"/>
</dbReference>
<reference evidence="2" key="1">
    <citation type="journal article" date="2014" name="Cell">
        <title>The Architecture of a Scrambled Genome Reveals Massive Levels of Genomic Rearrangement during Development.</title>
        <authorList>
            <person name="Chen X."/>
            <person name="Bracht J.R."/>
            <person name="Goldman A.D."/>
            <person name="Dolzhenko E."/>
            <person name="Clay D.M."/>
            <person name="Swart E.C."/>
            <person name="Perlman D.H."/>
            <person name="Doak T.G."/>
            <person name="Stuart A."/>
            <person name="Amemiya C.T."/>
            <person name="Sebra R.P."/>
            <person name="Landweber L.F."/>
        </authorList>
    </citation>
    <scope>NUCLEOTIDE SEQUENCE [LARGE SCALE GENOMIC DNA]</scope>
    <source>
        <strain evidence="2">JRB310</strain>
    </source>
</reference>
<protein>
    <submittedName>
        <fullName evidence="1">Uncharacterized protein</fullName>
    </submittedName>
</protein>
<accession>A0A073HZR6</accession>
<gene>
    <name evidence="1" type="ORF">OXYTRIMIC_637</name>
</gene>
<organism evidence="1 2">
    <name type="scientific">Oxytricha trifallax</name>
    <dbReference type="NCBI Taxonomy" id="1172189"/>
    <lineage>
        <taxon>Eukaryota</taxon>
        <taxon>Sar</taxon>
        <taxon>Alveolata</taxon>
        <taxon>Ciliophora</taxon>
        <taxon>Intramacronucleata</taxon>
        <taxon>Spirotrichea</taxon>
        <taxon>Stichotrichia</taxon>
        <taxon>Sporadotrichida</taxon>
        <taxon>Oxytrichidae</taxon>
        <taxon>Oxytrichinae</taxon>
        <taxon>Oxytricha</taxon>
    </lineage>
</organism>
<dbReference type="AlphaFoldDB" id="A0A073HZR6"/>
<evidence type="ECO:0000313" key="1">
    <source>
        <dbReference type="EMBL" id="KEJ82750.1"/>
    </source>
</evidence>
<comment type="caution">
    <text evidence="1">The sequence shown here is derived from an EMBL/GenBank/DDBJ whole genome shotgun (WGS) entry which is preliminary data.</text>
</comment>
<proteinExistence type="predicted"/>
<dbReference type="Proteomes" id="UP000053232">
    <property type="component" value="Unassembled WGS sequence"/>
</dbReference>
<sequence>MLTYNLSFEFAQVYGLIQNELNEYFYFSVIDRFSKYQIRTTQNKGVDLIDQLNQYKASVLIIQLFDHAKYNFLVLKKFQNEWHFYRNNDCIQKITRTAIPEDANGIIKRVQISQFDFAENYLGQENKIYCLKKENHDKNYVGLQYSKLLSNFYAGLNYEQTCKKWQKFTEFVESKYSDSKFFNDLSLRGQLYISREAYQNKYHELNTKLQKKSVQVKEPKNYQDKSIKSKPTNKNYEHKQTNCNKVALIEKPKLIQKSNRLSK</sequence>
<keyword evidence="2" id="KW-1185">Reference proteome</keyword>
<evidence type="ECO:0000313" key="2">
    <source>
        <dbReference type="Proteomes" id="UP000053232"/>
    </source>
</evidence>